<gene>
    <name evidence="1" type="ORF">ACFPCY_22785</name>
</gene>
<protein>
    <submittedName>
        <fullName evidence="1">Ester cyclase</fullName>
    </submittedName>
</protein>
<evidence type="ECO:0000313" key="1">
    <source>
        <dbReference type="EMBL" id="MFC4910159.1"/>
    </source>
</evidence>
<dbReference type="Proteomes" id="UP001595872">
    <property type="component" value="Unassembled WGS sequence"/>
</dbReference>
<comment type="caution">
    <text evidence="1">The sequence shown here is derived from an EMBL/GenBank/DDBJ whole genome shotgun (WGS) entry which is preliminary data.</text>
</comment>
<organism evidence="1 2">
    <name type="scientific">Actinomadura gamaensis</name>
    <dbReference type="NCBI Taxonomy" id="1763541"/>
    <lineage>
        <taxon>Bacteria</taxon>
        <taxon>Bacillati</taxon>
        <taxon>Actinomycetota</taxon>
        <taxon>Actinomycetes</taxon>
        <taxon>Streptosporangiales</taxon>
        <taxon>Thermomonosporaceae</taxon>
        <taxon>Actinomadura</taxon>
    </lineage>
</organism>
<dbReference type="PANTHER" id="PTHR38436:SF1">
    <property type="entry name" value="ESTER CYCLASE"/>
    <property type="match status" value="1"/>
</dbReference>
<dbReference type="RefSeq" id="WP_378258235.1">
    <property type="nucleotide sequence ID" value="NZ_JBHSIT010000006.1"/>
</dbReference>
<dbReference type="SUPFAM" id="SSF54427">
    <property type="entry name" value="NTF2-like"/>
    <property type="match status" value="1"/>
</dbReference>
<dbReference type="Pfam" id="PF07366">
    <property type="entry name" value="SnoaL"/>
    <property type="match status" value="1"/>
</dbReference>
<reference evidence="2" key="1">
    <citation type="journal article" date="2019" name="Int. J. Syst. Evol. Microbiol.">
        <title>The Global Catalogue of Microorganisms (GCM) 10K type strain sequencing project: providing services to taxonomists for standard genome sequencing and annotation.</title>
        <authorList>
            <consortium name="The Broad Institute Genomics Platform"/>
            <consortium name="The Broad Institute Genome Sequencing Center for Infectious Disease"/>
            <person name="Wu L."/>
            <person name="Ma J."/>
        </authorList>
    </citation>
    <scope>NUCLEOTIDE SEQUENCE [LARGE SCALE GENOMIC DNA]</scope>
    <source>
        <strain evidence="2">KLKA75</strain>
    </source>
</reference>
<evidence type="ECO:0000313" key="2">
    <source>
        <dbReference type="Proteomes" id="UP001595872"/>
    </source>
</evidence>
<dbReference type="InterPro" id="IPR009959">
    <property type="entry name" value="Cyclase_SnoaL-like"/>
</dbReference>
<dbReference type="EMBL" id="JBHSIT010000006">
    <property type="protein sequence ID" value="MFC4910159.1"/>
    <property type="molecule type" value="Genomic_DNA"/>
</dbReference>
<accession>A0ABV9U2P6</accession>
<dbReference type="Gene3D" id="3.10.450.50">
    <property type="match status" value="1"/>
</dbReference>
<proteinExistence type="predicted"/>
<dbReference type="PANTHER" id="PTHR38436">
    <property type="entry name" value="POLYKETIDE CYCLASE SNOAL-LIKE DOMAIN"/>
    <property type="match status" value="1"/>
</dbReference>
<keyword evidence="2" id="KW-1185">Reference proteome</keyword>
<name>A0ABV9U2P6_9ACTN</name>
<sequence length="137" mass="15567">MTDGLTSVRRMFEGYKTGKIDDAADYIHPGYFNPDALERTDTRGPDHFADCVAWLHNAFSELHFEELEVIDNGPVLFVRVVMSGRHTGDLVGFPPTGRAFYAEQLHLCRIVDGKVEYHRDWRDDLGVLRQLGFPKAA</sequence>
<dbReference type="InterPro" id="IPR032710">
    <property type="entry name" value="NTF2-like_dom_sf"/>
</dbReference>